<keyword evidence="2" id="KW-1185">Reference proteome</keyword>
<evidence type="ECO:0000313" key="1">
    <source>
        <dbReference type="EMBL" id="WZP15736.1"/>
    </source>
</evidence>
<evidence type="ECO:0008006" key="3">
    <source>
        <dbReference type="Google" id="ProtNLM"/>
    </source>
</evidence>
<dbReference type="Proteomes" id="UP001448858">
    <property type="component" value="Chromosome"/>
</dbReference>
<reference evidence="1 2" key="1">
    <citation type="submission" date="2024-04" db="EMBL/GenBank/DDBJ databases">
        <title>Arthrobacter sp. from Plains bison fecal sample.</title>
        <authorList>
            <person name="Ruzzini A."/>
        </authorList>
    </citation>
    <scope>NUCLEOTIDE SEQUENCE [LARGE SCALE GENOMIC DNA]</scope>
    <source>
        <strain evidence="1 2">EINP1</strain>
    </source>
</reference>
<name>A0ABZ2ZWF7_9MICC</name>
<gene>
    <name evidence="1" type="ORF">AAE021_16555</name>
</gene>
<dbReference type="EMBL" id="CP151657">
    <property type="protein sequence ID" value="WZP15736.1"/>
    <property type="molecule type" value="Genomic_DNA"/>
</dbReference>
<protein>
    <recommendedName>
        <fullName evidence="3">GNAT family N-acetyltransferase</fullName>
    </recommendedName>
</protein>
<sequence length="214" mass="22806">MGSWQSDFTQWVSAWAAVRGLSSTQDGDAVKMAPSRGLDPPQYVVTWPGRDTPRAAAEVAGRRGARLTMVTDDAETAQSFAARQDLSPLSRLALLSAYPSDLPQAPQLPEDADLTMTLTESCSVVEIRAFGDVVALGRMAPVRGFAVFGGLDIRRADPDHTMESAVLAALAGEAAARDAPMILMPALPKSALWYGRQGWSPTADVLTFMRAADA</sequence>
<proteinExistence type="predicted"/>
<accession>A0ABZ2ZWF7</accession>
<evidence type="ECO:0000313" key="2">
    <source>
        <dbReference type="Proteomes" id="UP001448858"/>
    </source>
</evidence>
<organism evidence="1 2">
    <name type="scientific">Arthrobacter citreus</name>
    <dbReference type="NCBI Taxonomy" id="1670"/>
    <lineage>
        <taxon>Bacteria</taxon>
        <taxon>Bacillati</taxon>
        <taxon>Actinomycetota</taxon>
        <taxon>Actinomycetes</taxon>
        <taxon>Micrococcales</taxon>
        <taxon>Micrococcaceae</taxon>
        <taxon>Arthrobacter</taxon>
    </lineage>
</organism>
<dbReference type="RefSeq" id="WP_342023388.1">
    <property type="nucleotide sequence ID" value="NZ_CP151657.1"/>
</dbReference>